<evidence type="ECO:0000259" key="7">
    <source>
        <dbReference type="Pfam" id="PF03807"/>
    </source>
</evidence>
<dbReference type="SUPFAM" id="SSF51735">
    <property type="entry name" value="NAD(P)-binding Rossmann-fold domains"/>
    <property type="match status" value="1"/>
</dbReference>
<evidence type="ECO:0000313" key="9">
    <source>
        <dbReference type="EMBL" id="UOQ61894.1"/>
    </source>
</evidence>
<evidence type="ECO:0000313" key="10">
    <source>
        <dbReference type="Proteomes" id="UP000831775"/>
    </source>
</evidence>
<dbReference type="HAMAP" id="MF_01925">
    <property type="entry name" value="P5C_reductase"/>
    <property type="match status" value="1"/>
</dbReference>
<evidence type="ECO:0000256" key="3">
    <source>
        <dbReference type="ARBA" id="ARBA00023002"/>
    </source>
</evidence>
<keyword evidence="10" id="KW-1185">Reference proteome</keyword>
<dbReference type="InterPro" id="IPR029036">
    <property type="entry name" value="P5CR_dimer"/>
</dbReference>
<dbReference type="Gene3D" id="1.10.3730.10">
    <property type="entry name" value="ProC C-terminal domain-like"/>
    <property type="match status" value="1"/>
</dbReference>
<comment type="subcellular location">
    <subcellularLocation>
        <location evidence="4">Cytoplasm</location>
    </subcellularLocation>
</comment>
<dbReference type="RefSeq" id="WP_244688716.1">
    <property type="nucleotide sequence ID" value="NZ_CP095043.1"/>
</dbReference>
<feature type="domain" description="Pyrroline-5-carboxylate reductase dimerisation" evidence="8">
    <location>
        <begin position="162"/>
        <end position="266"/>
    </location>
</feature>
<proteinExistence type="inferred from homology"/>
<dbReference type="InterPro" id="IPR053790">
    <property type="entry name" value="P5CR-like_CS"/>
</dbReference>
<dbReference type="Gene3D" id="3.40.50.720">
    <property type="entry name" value="NAD(P)-binding Rossmann-like Domain"/>
    <property type="match status" value="1"/>
</dbReference>
<evidence type="ECO:0000256" key="5">
    <source>
        <dbReference type="NCBIfam" id="TIGR00112"/>
    </source>
</evidence>
<organism evidence="9 10">
    <name type="scientific">Leucobacter rhizosphaerae</name>
    <dbReference type="NCBI Taxonomy" id="2932245"/>
    <lineage>
        <taxon>Bacteria</taxon>
        <taxon>Bacillati</taxon>
        <taxon>Actinomycetota</taxon>
        <taxon>Actinomycetes</taxon>
        <taxon>Micrococcales</taxon>
        <taxon>Microbacteriaceae</taxon>
        <taxon>Leucobacter</taxon>
    </lineage>
</organism>
<dbReference type="Proteomes" id="UP000831775">
    <property type="component" value="Chromosome"/>
</dbReference>
<gene>
    <name evidence="4 9" type="primary">proC</name>
    <name evidence="9" type="ORF">MUN76_07925</name>
</gene>
<dbReference type="InterPro" id="IPR028939">
    <property type="entry name" value="P5C_Rdtase_cat_N"/>
</dbReference>
<comment type="catalytic activity">
    <reaction evidence="4 6">
        <text>L-proline + NADP(+) = (S)-1-pyrroline-5-carboxylate + NADPH + 2 H(+)</text>
        <dbReference type="Rhea" id="RHEA:14109"/>
        <dbReference type="ChEBI" id="CHEBI:15378"/>
        <dbReference type="ChEBI" id="CHEBI:17388"/>
        <dbReference type="ChEBI" id="CHEBI:57783"/>
        <dbReference type="ChEBI" id="CHEBI:58349"/>
        <dbReference type="ChEBI" id="CHEBI:60039"/>
        <dbReference type="EC" id="1.5.1.2"/>
    </reaction>
</comment>
<dbReference type="Pfam" id="PF03807">
    <property type="entry name" value="F420_oxidored"/>
    <property type="match status" value="1"/>
</dbReference>
<evidence type="ECO:0000256" key="2">
    <source>
        <dbReference type="ARBA" id="ARBA00022857"/>
    </source>
</evidence>
<dbReference type="EMBL" id="CP095043">
    <property type="protein sequence ID" value="UOQ61894.1"/>
    <property type="molecule type" value="Genomic_DNA"/>
</dbReference>
<reference evidence="9 10" key="1">
    <citation type="submission" date="2022-04" db="EMBL/GenBank/DDBJ databases">
        <title>Leucobacter sp. isolated from rhizosphere of onion.</title>
        <authorList>
            <person name="Won M."/>
            <person name="Lee C.-M."/>
            <person name="Woen H.-Y."/>
            <person name="Kwon S.-W."/>
        </authorList>
    </citation>
    <scope>NUCLEOTIDE SEQUENCE [LARGE SCALE GENOMIC DNA]</scope>
    <source>
        <strain evidence="9 10">H25R-14</strain>
    </source>
</reference>
<dbReference type="PIRSF" id="PIRSF000193">
    <property type="entry name" value="Pyrrol-5-carb_rd"/>
    <property type="match status" value="1"/>
</dbReference>
<name>A0ABY4FZX5_9MICO</name>
<keyword evidence="4 6" id="KW-0641">Proline biosynthesis</keyword>
<dbReference type="SUPFAM" id="SSF48179">
    <property type="entry name" value="6-phosphogluconate dehydrogenase C-terminal domain-like"/>
    <property type="match status" value="1"/>
</dbReference>
<sequence>MIGVGSMGGAILAGLRAPGVQIETPIAITTRSAESAAAFDGADDVVARSSETDADANREAVRGAGLVILAVKPWMILDVAREISDALEPGAIVVSVAAGVPTAPIEAALPAGVAVVRAMPNTPSLIGRGVTGIAPGATADAAAVDTVRRLFETVGTALVVREDQIDAVAAVSGSGPAYLFLFAEEMTAAARRLGFDDAQAEVLAQGTIAGSAELMARDDDDPAELRRRVTSPKGTTEQAILVLQAAGWADLFDRALAANIRRSEELAGE</sequence>
<evidence type="ECO:0000256" key="1">
    <source>
        <dbReference type="ARBA" id="ARBA00005525"/>
    </source>
</evidence>
<keyword evidence="4" id="KW-0963">Cytoplasm</keyword>
<feature type="domain" description="Pyrroline-5-carboxylate reductase catalytic N-terminal" evidence="7">
    <location>
        <begin position="2"/>
        <end position="99"/>
    </location>
</feature>
<dbReference type="PROSITE" id="PS00521">
    <property type="entry name" value="P5CR"/>
    <property type="match status" value="1"/>
</dbReference>
<protein>
    <recommendedName>
        <fullName evidence="4 5">Pyrroline-5-carboxylate reductase</fullName>
        <shortName evidence="4">P5C reductase</shortName>
        <shortName evidence="4">P5CR</shortName>
        <ecNumber evidence="4 5">1.5.1.2</ecNumber>
    </recommendedName>
    <alternativeName>
        <fullName evidence="4">PCA reductase</fullName>
    </alternativeName>
</protein>
<dbReference type="PANTHER" id="PTHR11645">
    <property type="entry name" value="PYRROLINE-5-CARBOXYLATE REDUCTASE"/>
    <property type="match status" value="1"/>
</dbReference>
<comment type="catalytic activity">
    <reaction evidence="4">
        <text>L-proline + NAD(+) = (S)-1-pyrroline-5-carboxylate + NADH + 2 H(+)</text>
        <dbReference type="Rhea" id="RHEA:14105"/>
        <dbReference type="ChEBI" id="CHEBI:15378"/>
        <dbReference type="ChEBI" id="CHEBI:17388"/>
        <dbReference type="ChEBI" id="CHEBI:57540"/>
        <dbReference type="ChEBI" id="CHEBI:57945"/>
        <dbReference type="ChEBI" id="CHEBI:60039"/>
        <dbReference type="EC" id="1.5.1.2"/>
    </reaction>
</comment>
<keyword evidence="4 6" id="KW-0028">Amino-acid biosynthesis</keyword>
<dbReference type="Pfam" id="PF14748">
    <property type="entry name" value="P5CR_dimer"/>
    <property type="match status" value="1"/>
</dbReference>
<dbReference type="GO" id="GO:0004735">
    <property type="term" value="F:pyrroline-5-carboxylate reductase activity"/>
    <property type="evidence" value="ECO:0007669"/>
    <property type="project" value="UniProtKB-EC"/>
</dbReference>
<comment type="similarity">
    <text evidence="1 4 6">Belongs to the pyrroline-5-carboxylate reductase family.</text>
</comment>
<keyword evidence="3 4" id="KW-0560">Oxidoreductase</keyword>
<evidence type="ECO:0000256" key="6">
    <source>
        <dbReference type="RuleBase" id="RU003903"/>
    </source>
</evidence>
<dbReference type="InterPro" id="IPR008927">
    <property type="entry name" value="6-PGluconate_DH-like_C_sf"/>
</dbReference>
<evidence type="ECO:0000256" key="4">
    <source>
        <dbReference type="HAMAP-Rule" id="MF_01925"/>
    </source>
</evidence>
<dbReference type="InterPro" id="IPR000304">
    <property type="entry name" value="Pyrroline-COOH_reductase"/>
</dbReference>
<dbReference type="InterPro" id="IPR036291">
    <property type="entry name" value="NAD(P)-bd_dom_sf"/>
</dbReference>
<comment type="function">
    <text evidence="4">Catalyzes the reduction of 1-pyrroline-5-carboxylate (PCA) to L-proline.</text>
</comment>
<dbReference type="PANTHER" id="PTHR11645:SF0">
    <property type="entry name" value="PYRROLINE-5-CARBOXYLATE REDUCTASE 3"/>
    <property type="match status" value="1"/>
</dbReference>
<evidence type="ECO:0000259" key="8">
    <source>
        <dbReference type="Pfam" id="PF14748"/>
    </source>
</evidence>
<keyword evidence="2 4" id="KW-0521">NADP</keyword>
<dbReference type="NCBIfam" id="TIGR00112">
    <property type="entry name" value="proC"/>
    <property type="match status" value="1"/>
</dbReference>
<accession>A0ABY4FZX5</accession>
<dbReference type="EC" id="1.5.1.2" evidence="4 5"/>
<comment type="pathway">
    <text evidence="4 6">Amino-acid biosynthesis; L-proline biosynthesis; L-proline from L-glutamate 5-semialdehyde: step 1/1.</text>
</comment>